<dbReference type="RefSeq" id="XP_014569058.1">
    <property type="nucleotide sequence ID" value="XM_014713572.1"/>
</dbReference>
<dbReference type="GO" id="GO:0047443">
    <property type="term" value="F:4-hydroxy-4-methyl-2-oxoglutarate aldolase activity"/>
    <property type="evidence" value="ECO:0007669"/>
    <property type="project" value="TreeGrafter"/>
</dbReference>
<dbReference type="AlphaFoldDB" id="G7DU55"/>
<sequence>MVRRATAEQIAAVGNYSSCEISDALIKLKHPTGGLLPDLDLFSPSLASEKAEQTRIVGEAFTVKMIDAADKDQTKPPEHFVDAAEPGSIMVISAPAHVKSAVWGGLMTARAQARGVKGVIIDGRCRDLGEHRQASMTVFARGHSTLGQSPFTRVKAYQVPLTIQPHLPAHCLTATYDLQSTFQPTSVNPHDIVVGDIDGVVVVSPDRVDEVLKLCEKGRAVDAKCMEDLHKGRSIRETFAAHRGK</sequence>
<reference evidence="2 3" key="2">
    <citation type="journal article" date="2012" name="Open Biol.">
        <title>Characteristics of nucleosomes and linker DNA regions on the genome of the basidiomycete Mixia osmundae revealed by mono- and dinucleosome mapping.</title>
        <authorList>
            <person name="Nishida H."/>
            <person name="Kondo S."/>
            <person name="Matsumoto T."/>
            <person name="Suzuki Y."/>
            <person name="Yoshikawa H."/>
            <person name="Taylor T.D."/>
            <person name="Sugiyama J."/>
        </authorList>
    </citation>
    <scope>NUCLEOTIDE SEQUENCE [LARGE SCALE GENOMIC DNA]</scope>
    <source>
        <strain evidence="3">CBS 9802 / IAM 14324 / JCM 22182 / KY 12970</strain>
    </source>
</reference>
<dbReference type="EMBL" id="BABT02000028">
    <property type="protein sequence ID" value="GAA94115.1"/>
    <property type="molecule type" value="Genomic_DNA"/>
</dbReference>
<comment type="cofactor">
    <cofactor evidence="1">
        <name>Mg(2+)</name>
        <dbReference type="ChEBI" id="CHEBI:18420"/>
    </cofactor>
</comment>
<dbReference type="SUPFAM" id="SSF89562">
    <property type="entry name" value="RraA-like"/>
    <property type="match status" value="1"/>
</dbReference>
<feature type="binding site" evidence="1">
    <location>
        <position position="127"/>
    </location>
    <ligand>
        <name>Mg(2+)</name>
        <dbReference type="ChEBI" id="CHEBI:18420"/>
    </ligand>
</feature>
<name>G7DU55_MIXOS</name>
<dbReference type="InterPro" id="IPR036704">
    <property type="entry name" value="RraA/RraA-like_sf"/>
</dbReference>
<dbReference type="eggNOG" id="ENOG502RZ5Y">
    <property type="taxonomic scope" value="Eukaryota"/>
</dbReference>
<dbReference type="InterPro" id="IPR005493">
    <property type="entry name" value="RraA/RraA-like"/>
</dbReference>
<reference evidence="2 3" key="1">
    <citation type="journal article" date="2011" name="J. Gen. Appl. Microbiol.">
        <title>Draft genome sequencing of the enigmatic basidiomycete Mixia osmundae.</title>
        <authorList>
            <person name="Nishida H."/>
            <person name="Nagatsuka Y."/>
            <person name="Sugiyama J."/>
        </authorList>
    </citation>
    <scope>NUCLEOTIDE SEQUENCE [LARGE SCALE GENOMIC DNA]</scope>
    <source>
        <strain evidence="3">CBS 9802 / IAM 14324 / JCM 22182 / KY 12970</strain>
    </source>
</reference>
<feature type="binding site" evidence="1">
    <location>
        <position position="126"/>
    </location>
    <ligand>
        <name>substrate</name>
    </ligand>
</feature>
<dbReference type="OrthoDB" id="1476984at2759"/>
<protein>
    <recommendedName>
        <fullName evidence="4">RraA-like protein</fullName>
    </recommendedName>
</protein>
<feature type="binding site" evidence="1">
    <location>
        <begin position="104"/>
        <end position="107"/>
    </location>
    <ligand>
        <name>substrate</name>
    </ligand>
</feature>
<dbReference type="HOGENOM" id="CLU_072626_0_1_1"/>
<evidence type="ECO:0008006" key="4">
    <source>
        <dbReference type="Google" id="ProtNLM"/>
    </source>
</evidence>
<dbReference type="Gene3D" id="3.50.30.40">
    <property type="entry name" value="Ribonuclease E inhibitor RraA/RraA-like"/>
    <property type="match status" value="1"/>
</dbReference>
<dbReference type="PANTHER" id="PTHR33254">
    <property type="entry name" value="4-HYDROXY-4-METHYL-2-OXOGLUTARATE ALDOLASE 3-RELATED"/>
    <property type="match status" value="1"/>
</dbReference>
<dbReference type="CDD" id="cd16841">
    <property type="entry name" value="RraA_family"/>
    <property type="match status" value="1"/>
</dbReference>
<comment type="caution">
    <text evidence="2">The sequence shown here is derived from an EMBL/GenBank/DDBJ whole genome shotgun (WGS) entry which is preliminary data.</text>
</comment>
<accession>G7DU55</accession>
<keyword evidence="1" id="KW-0479">Metal-binding</keyword>
<dbReference type="OMA" id="FTVRCPP"/>
<evidence type="ECO:0000313" key="3">
    <source>
        <dbReference type="Proteomes" id="UP000009131"/>
    </source>
</evidence>
<dbReference type="STRING" id="764103.G7DU55"/>
<keyword evidence="1" id="KW-0460">Magnesium</keyword>
<dbReference type="GO" id="GO:0008948">
    <property type="term" value="F:oxaloacetate decarboxylase activity"/>
    <property type="evidence" value="ECO:0007669"/>
    <property type="project" value="TreeGrafter"/>
</dbReference>
<dbReference type="GO" id="GO:0046872">
    <property type="term" value="F:metal ion binding"/>
    <property type="evidence" value="ECO:0007669"/>
    <property type="project" value="UniProtKB-KW"/>
</dbReference>
<dbReference type="InParanoid" id="G7DU55"/>
<evidence type="ECO:0000256" key="1">
    <source>
        <dbReference type="PIRSR" id="PIRSR605493-1"/>
    </source>
</evidence>
<dbReference type="Pfam" id="PF03737">
    <property type="entry name" value="RraA-like"/>
    <property type="match status" value="1"/>
</dbReference>
<organism evidence="2 3">
    <name type="scientific">Mixia osmundae (strain CBS 9802 / IAM 14324 / JCM 22182 / KY 12970)</name>
    <dbReference type="NCBI Taxonomy" id="764103"/>
    <lineage>
        <taxon>Eukaryota</taxon>
        <taxon>Fungi</taxon>
        <taxon>Dikarya</taxon>
        <taxon>Basidiomycota</taxon>
        <taxon>Pucciniomycotina</taxon>
        <taxon>Mixiomycetes</taxon>
        <taxon>Mixiales</taxon>
        <taxon>Mixiaceae</taxon>
        <taxon>Mixia</taxon>
    </lineage>
</organism>
<evidence type="ECO:0000313" key="2">
    <source>
        <dbReference type="EMBL" id="GAA94115.1"/>
    </source>
</evidence>
<dbReference type="Proteomes" id="UP000009131">
    <property type="component" value="Unassembled WGS sequence"/>
</dbReference>
<dbReference type="PANTHER" id="PTHR33254:SF4">
    <property type="entry name" value="4-HYDROXY-4-METHYL-2-OXOGLUTARATE ALDOLASE 3-RELATED"/>
    <property type="match status" value="1"/>
</dbReference>
<gene>
    <name evidence="2" type="primary">Mo00762</name>
    <name evidence="2" type="ORF">E5Q_00762</name>
</gene>
<proteinExistence type="predicted"/>
<keyword evidence="3" id="KW-1185">Reference proteome</keyword>